<name>A0A0C3R6E2_9PORP</name>
<dbReference type="GO" id="GO:0006772">
    <property type="term" value="P:thiamine metabolic process"/>
    <property type="evidence" value="ECO:0007669"/>
    <property type="project" value="UniProtKB-UniRule"/>
</dbReference>
<sequence length="209" mass="23618">MMENYKCVVVANGLFPSGELALRILNQAEYIIACDGAVVHLEQHGIVPDVIVGDLDSLPEELCTRYANRLYQLREQETNDLTKAVRYAGEKGIREVLILGATGLREDHTLGNISLLLQYAPDFARIEMLSDYGLFTPLLKDATLSCRPGQQVSLFSLYPHGMVSTFGLRYPIRKRRFLYWWEATLNEALGKTFSVVLEEGAKVIVYRQM</sequence>
<dbReference type="EMBL" id="JPIT01000031">
    <property type="protein sequence ID" value="KIO43345.1"/>
    <property type="molecule type" value="Genomic_DNA"/>
</dbReference>
<dbReference type="GO" id="GO:0009229">
    <property type="term" value="P:thiamine diphosphate biosynthetic process"/>
    <property type="evidence" value="ECO:0007669"/>
    <property type="project" value="InterPro"/>
</dbReference>
<dbReference type="Proteomes" id="UP000031937">
    <property type="component" value="Unassembled WGS sequence"/>
</dbReference>
<dbReference type="RefSeq" id="WP_041503577.1">
    <property type="nucleotide sequence ID" value="NZ_JPIT01000031.1"/>
</dbReference>
<keyword evidence="11" id="KW-1185">Reference proteome</keyword>
<keyword evidence="4" id="KW-0067">ATP-binding</keyword>
<organism evidence="9 11">
    <name type="scientific">Sanguibacteroides justesenii</name>
    <dbReference type="NCBI Taxonomy" id="1547597"/>
    <lineage>
        <taxon>Bacteria</taxon>
        <taxon>Pseudomonadati</taxon>
        <taxon>Bacteroidota</taxon>
        <taxon>Bacteroidia</taxon>
        <taxon>Bacteroidales</taxon>
        <taxon>Porphyromonadaceae</taxon>
        <taxon>Sanguibacteroides</taxon>
    </lineage>
</organism>
<evidence type="ECO:0000256" key="4">
    <source>
        <dbReference type="ARBA" id="ARBA00022840"/>
    </source>
</evidence>
<dbReference type="InterPro" id="IPR007371">
    <property type="entry name" value="TPK_catalytic"/>
</dbReference>
<evidence type="ECO:0000256" key="1">
    <source>
        <dbReference type="ARBA" id="ARBA00022679"/>
    </source>
</evidence>
<dbReference type="PANTHER" id="PTHR41299:SF1">
    <property type="entry name" value="THIAMINE PYROPHOSPHOKINASE"/>
    <property type="match status" value="1"/>
</dbReference>
<keyword evidence="1" id="KW-0808">Transferase</keyword>
<dbReference type="GO" id="GO:0004788">
    <property type="term" value="F:thiamine diphosphokinase activity"/>
    <property type="evidence" value="ECO:0007669"/>
    <property type="project" value="UniProtKB-UniRule"/>
</dbReference>
<evidence type="ECO:0000256" key="5">
    <source>
        <dbReference type="NCBIfam" id="TIGR01378"/>
    </source>
</evidence>
<keyword evidence="2" id="KW-0547">Nucleotide-binding</keyword>
<dbReference type="InterPro" id="IPR053149">
    <property type="entry name" value="TPK"/>
</dbReference>
<reference evidence="8 10" key="2">
    <citation type="submission" date="2014-07" db="EMBL/GenBank/DDBJ databases">
        <title>Porphyromonadaceae bacterium OUH 334697 = ATCC BAA-2682 = DSM 28341 draft genome.</title>
        <authorList>
            <person name="Sydenham T.V."/>
            <person name="Hasman H."/>
            <person name="Justesen U.S."/>
        </authorList>
    </citation>
    <scope>NUCLEOTIDE SEQUENCE [LARGE SCALE GENOMIC DNA]</scope>
    <source>
        <strain evidence="8 10">OUH 334697</strain>
    </source>
</reference>
<dbReference type="Gene3D" id="3.40.50.10240">
    <property type="entry name" value="Thiamin pyrophosphokinase, catalytic domain"/>
    <property type="match status" value="1"/>
</dbReference>
<dbReference type="InterPro" id="IPR049442">
    <property type="entry name" value="Thi_PPkinase-like_C"/>
</dbReference>
<evidence type="ECO:0000256" key="2">
    <source>
        <dbReference type="ARBA" id="ARBA00022741"/>
    </source>
</evidence>
<evidence type="ECO:0000313" key="10">
    <source>
        <dbReference type="Proteomes" id="UP000031937"/>
    </source>
</evidence>
<dbReference type="OrthoDB" id="1132102at2"/>
<evidence type="ECO:0000313" key="11">
    <source>
        <dbReference type="Proteomes" id="UP000031980"/>
    </source>
</evidence>
<feature type="domain" description="Thiamin pyrophosphokinase catalytic" evidence="6">
    <location>
        <begin position="23"/>
        <end position="122"/>
    </location>
</feature>
<dbReference type="CDD" id="cd07995">
    <property type="entry name" value="TPK"/>
    <property type="match status" value="1"/>
</dbReference>
<evidence type="ECO:0000259" key="6">
    <source>
        <dbReference type="Pfam" id="PF04263"/>
    </source>
</evidence>
<comment type="caution">
    <text evidence="9">The sequence shown here is derived from an EMBL/GenBank/DDBJ whole genome shotgun (WGS) entry which is preliminary data.</text>
</comment>
<dbReference type="InterPro" id="IPR036759">
    <property type="entry name" value="TPK_catalytic_sf"/>
</dbReference>
<dbReference type="PANTHER" id="PTHR41299">
    <property type="entry name" value="THIAMINE PYROPHOSPHOKINASE"/>
    <property type="match status" value="1"/>
</dbReference>
<dbReference type="EMBL" id="JPIU01000037">
    <property type="protein sequence ID" value="KIO45525.1"/>
    <property type="molecule type" value="Genomic_DNA"/>
</dbReference>
<protein>
    <recommendedName>
        <fullName evidence="5">Thiamine diphosphokinase</fullName>
        <ecNumber evidence="5">2.7.6.2</ecNumber>
    </recommendedName>
</protein>
<evidence type="ECO:0000313" key="8">
    <source>
        <dbReference type="EMBL" id="KIO43345.1"/>
    </source>
</evidence>
<gene>
    <name evidence="9" type="ORF">BA92_03345</name>
    <name evidence="8" type="ORF">IE90_09310</name>
</gene>
<dbReference type="InterPro" id="IPR006282">
    <property type="entry name" value="Thi_PPkinase"/>
</dbReference>
<dbReference type="NCBIfam" id="TIGR01378">
    <property type="entry name" value="thi_PPkinase"/>
    <property type="match status" value="1"/>
</dbReference>
<dbReference type="Pfam" id="PF21275">
    <property type="entry name" value="Thi_PPkinase_C"/>
    <property type="match status" value="1"/>
</dbReference>
<evidence type="ECO:0000259" key="7">
    <source>
        <dbReference type="Pfam" id="PF21275"/>
    </source>
</evidence>
<proteinExistence type="predicted"/>
<dbReference type="SUPFAM" id="SSF63999">
    <property type="entry name" value="Thiamin pyrophosphokinase, catalytic domain"/>
    <property type="match status" value="1"/>
</dbReference>
<reference evidence="9 11" key="1">
    <citation type="submission" date="2014-07" db="EMBL/GenBank/DDBJ databases">
        <title>Porphyromonadaceae bacterium OUH 308042 = ATCC BAA-2681 = DSM 28342 draft genome.</title>
        <authorList>
            <person name="Sydenham T.V."/>
            <person name="Hasman H."/>
            <person name="Justensen U.S."/>
        </authorList>
    </citation>
    <scope>NUCLEOTIDE SEQUENCE [LARGE SCALE GENOMIC DNA]</scope>
    <source>
        <strain evidence="9 11">OUH 308042</strain>
    </source>
</reference>
<dbReference type="Proteomes" id="UP000031980">
    <property type="component" value="Unassembled WGS sequence"/>
</dbReference>
<dbReference type="GO" id="GO:0005524">
    <property type="term" value="F:ATP binding"/>
    <property type="evidence" value="ECO:0007669"/>
    <property type="project" value="UniProtKB-KW"/>
</dbReference>
<accession>A0A0C3R6E2</accession>
<dbReference type="Pfam" id="PF04263">
    <property type="entry name" value="TPK_catalytic"/>
    <property type="match status" value="1"/>
</dbReference>
<dbReference type="EC" id="2.7.6.2" evidence="5"/>
<keyword evidence="3 9" id="KW-0418">Kinase</keyword>
<evidence type="ECO:0000313" key="9">
    <source>
        <dbReference type="EMBL" id="KIO45525.1"/>
    </source>
</evidence>
<dbReference type="AlphaFoldDB" id="A0A0C3R6E2"/>
<evidence type="ECO:0000256" key="3">
    <source>
        <dbReference type="ARBA" id="ARBA00022777"/>
    </source>
</evidence>
<dbReference type="GO" id="GO:0016301">
    <property type="term" value="F:kinase activity"/>
    <property type="evidence" value="ECO:0007669"/>
    <property type="project" value="UniProtKB-KW"/>
</dbReference>
<feature type="domain" description="Thiamin pyrophosphokinase-like substrate-binding" evidence="7">
    <location>
        <begin position="133"/>
        <end position="206"/>
    </location>
</feature>